<gene>
    <name evidence="2" type="ORF">JCGZ_21896</name>
</gene>
<sequence length="69" mass="7505">MICIIIVGVILQPSDAAPKNPSEKYKACFNNCVADCKKFEGGGETFCEMKCDSDCTAKEEADDLNIKLP</sequence>
<dbReference type="PANTHER" id="PTHR35632">
    <property type="entry name" value="MAJOR POLLEN ALLERGEN OLE E 6-LIKE"/>
    <property type="match status" value="1"/>
</dbReference>
<dbReference type="Proteomes" id="UP000027138">
    <property type="component" value="Unassembled WGS sequence"/>
</dbReference>
<organism evidence="2 3">
    <name type="scientific">Jatropha curcas</name>
    <name type="common">Barbados nut</name>
    <dbReference type="NCBI Taxonomy" id="180498"/>
    <lineage>
        <taxon>Eukaryota</taxon>
        <taxon>Viridiplantae</taxon>
        <taxon>Streptophyta</taxon>
        <taxon>Embryophyta</taxon>
        <taxon>Tracheophyta</taxon>
        <taxon>Spermatophyta</taxon>
        <taxon>Magnoliopsida</taxon>
        <taxon>eudicotyledons</taxon>
        <taxon>Gunneridae</taxon>
        <taxon>Pentapetalae</taxon>
        <taxon>rosids</taxon>
        <taxon>fabids</taxon>
        <taxon>Malpighiales</taxon>
        <taxon>Euphorbiaceae</taxon>
        <taxon>Crotonoideae</taxon>
        <taxon>Jatropheae</taxon>
        <taxon>Jatropha</taxon>
    </lineage>
</organism>
<dbReference type="Pfam" id="PF09253">
    <property type="entry name" value="Ole_e_6"/>
    <property type="match status" value="1"/>
</dbReference>
<dbReference type="OrthoDB" id="1869791at2759"/>
<evidence type="ECO:0000313" key="2">
    <source>
        <dbReference type="EMBL" id="KDP21425.1"/>
    </source>
</evidence>
<dbReference type="SUPFAM" id="SSF111388">
    <property type="entry name" value="Pollen allergen ole e 6"/>
    <property type="match status" value="1"/>
</dbReference>
<keyword evidence="1" id="KW-0732">Signal</keyword>
<dbReference type="PANTHER" id="PTHR35632:SF1">
    <property type="entry name" value="MAJOR POLLEN ALLERGEN OLE E 6-LIKE"/>
    <property type="match status" value="1"/>
</dbReference>
<proteinExistence type="predicted"/>
<reference evidence="2 3" key="1">
    <citation type="journal article" date="2014" name="PLoS ONE">
        <title>Global Analysis of Gene Expression Profiles in Physic Nut (Jatropha curcas L.) Seedlings Exposed to Salt Stress.</title>
        <authorList>
            <person name="Zhang L."/>
            <person name="Zhang C."/>
            <person name="Wu P."/>
            <person name="Chen Y."/>
            <person name="Li M."/>
            <person name="Jiang H."/>
            <person name="Wu G."/>
        </authorList>
    </citation>
    <scope>NUCLEOTIDE SEQUENCE [LARGE SCALE GENOMIC DNA]</scope>
    <source>
        <strain evidence="3">cv. GZQX0401</strain>
        <tissue evidence="2">Young leaves</tissue>
    </source>
</reference>
<protein>
    <submittedName>
        <fullName evidence="2">Uncharacterized protein</fullName>
    </submittedName>
</protein>
<dbReference type="Gene3D" id="1.10.287.720">
    <property type="entry name" value="Pollen allergen ole e 6"/>
    <property type="match status" value="1"/>
</dbReference>
<feature type="signal peptide" evidence="1">
    <location>
        <begin position="1"/>
        <end position="16"/>
    </location>
</feature>
<dbReference type="AlphaFoldDB" id="A0A067JN26"/>
<dbReference type="EMBL" id="KK915662">
    <property type="protein sequence ID" value="KDP21425.1"/>
    <property type="molecule type" value="Genomic_DNA"/>
</dbReference>
<evidence type="ECO:0000256" key="1">
    <source>
        <dbReference type="SAM" id="SignalP"/>
    </source>
</evidence>
<keyword evidence="3" id="KW-1185">Reference proteome</keyword>
<accession>A0A067JN26</accession>
<feature type="chain" id="PRO_5001642058" evidence="1">
    <location>
        <begin position="17"/>
        <end position="69"/>
    </location>
</feature>
<name>A0A067JN26_JATCU</name>
<evidence type="ECO:0000313" key="3">
    <source>
        <dbReference type="Proteomes" id="UP000027138"/>
    </source>
</evidence>
<dbReference type="InterPro" id="IPR015333">
    <property type="entry name" value="Pollen_allergen_ole-e-6"/>
</dbReference>
<dbReference type="InterPro" id="IPR036466">
    <property type="entry name" value="Pollen_allergen_ole-e-6_sf"/>
</dbReference>